<feature type="transmembrane region" description="Helical" evidence="1">
    <location>
        <begin position="62"/>
        <end position="81"/>
    </location>
</feature>
<accession>A0A1M6LMW3</accession>
<evidence type="ECO:0000313" key="3">
    <source>
        <dbReference type="Proteomes" id="UP000184016"/>
    </source>
</evidence>
<dbReference type="EMBL" id="FRAF01000003">
    <property type="protein sequence ID" value="SHJ72470.1"/>
    <property type="molecule type" value="Genomic_DNA"/>
</dbReference>
<keyword evidence="1" id="KW-1133">Transmembrane helix</keyword>
<keyword evidence="3" id="KW-1185">Reference proteome</keyword>
<protein>
    <submittedName>
        <fullName evidence="2">Uncharacterized protein</fullName>
    </submittedName>
</protein>
<name>A0A1M6LMW3_9BACL</name>
<evidence type="ECO:0000313" key="2">
    <source>
        <dbReference type="EMBL" id="SHJ72470.1"/>
    </source>
</evidence>
<reference evidence="3" key="1">
    <citation type="submission" date="2016-11" db="EMBL/GenBank/DDBJ databases">
        <authorList>
            <person name="Varghese N."/>
            <person name="Submissions S."/>
        </authorList>
    </citation>
    <scope>NUCLEOTIDE SEQUENCE [LARGE SCALE GENOMIC DNA]</scope>
    <source>
        <strain evidence="3">USBA-503</strain>
    </source>
</reference>
<organism evidence="2 3">
    <name type="scientific">Alicyclobacillus tolerans</name>
    <dbReference type="NCBI Taxonomy" id="90970"/>
    <lineage>
        <taxon>Bacteria</taxon>
        <taxon>Bacillati</taxon>
        <taxon>Bacillota</taxon>
        <taxon>Bacilli</taxon>
        <taxon>Bacillales</taxon>
        <taxon>Alicyclobacillaceae</taxon>
        <taxon>Alicyclobacillus</taxon>
    </lineage>
</organism>
<dbReference type="Proteomes" id="UP000184016">
    <property type="component" value="Unassembled WGS sequence"/>
</dbReference>
<keyword evidence="1" id="KW-0472">Membrane</keyword>
<gene>
    <name evidence="2" type="ORF">SAMN05443507_10323</name>
</gene>
<evidence type="ECO:0000256" key="1">
    <source>
        <dbReference type="SAM" id="Phobius"/>
    </source>
</evidence>
<keyword evidence="1" id="KW-0812">Transmembrane</keyword>
<dbReference type="AlphaFoldDB" id="A0A1M6LMW3"/>
<sequence>MGFGVEGVPVLYVAYPRTNPTQHVQSHHCVVTFFSVTSRLHPHNAATTHPCGERHVFRKWEVYGGVISNSLPFLLFYFYLFHVFSYRSTNTPIPLPKQLERYHLAQPCGCGGSCNMDEWRSCRQSPCGCSRRMVMMLQNAKERVCDSYRPS</sequence>
<proteinExistence type="predicted"/>